<sequence length="315" mass="34485">MEAANIALVTPRLLGALADTTITIPDDAAAFIAFINDRNNDRNENLRAMALDAVTALQTAGMEPVLLKGMAVWATCNPASKGFPRMMSDVDLMIDPSEAEAALEVLHTNGFHIYRSHPPGAPHIVAELWREGGVGLLDLHRYPPGGLATAGLLANSANTLQAPWAGSTRVPTAALQIYLTCLHDMVHDDGFWSGGFDVRHLCDIADLTRAPEGVDWAVVDGLLDNRLLRNKVYSQLIAANRIAGAHIPDAICRRALPRLHFWRHYAQYIYPRFYFPLLVVGVALEASNINLVKAGHASVMRIKRLSKIRSHPNKI</sequence>
<reference evidence="1" key="1">
    <citation type="submission" date="2022-07" db="EMBL/GenBank/DDBJ databases">
        <title>Sphingomonas sp. nov., a novel bacterium isolated from the north slope of the Mount Everest.</title>
        <authorList>
            <person name="Cui X."/>
            <person name="Liu Y."/>
        </authorList>
    </citation>
    <scope>NUCLEOTIDE SEQUENCE</scope>
    <source>
        <strain evidence="1">S5-59</strain>
    </source>
</reference>
<keyword evidence="2" id="KW-1185">Reference proteome</keyword>
<evidence type="ECO:0000313" key="2">
    <source>
        <dbReference type="Proteomes" id="UP001058533"/>
    </source>
</evidence>
<organism evidence="1 2">
    <name type="scientific">Sphingomonas qomolangmaensis</name>
    <dbReference type="NCBI Taxonomy" id="2918765"/>
    <lineage>
        <taxon>Bacteria</taxon>
        <taxon>Pseudomonadati</taxon>
        <taxon>Pseudomonadota</taxon>
        <taxon>Alphaproteobacteria</taxon>
        <taxon>Sphingomonadales</taxon>
        <taxon>Sphingomonadaceae</taxon>
        <taxon>Sphingomonas</taxon>
    </lineage>
</organism>
<accession>A0ABY5LCF1</accession>
<proteinExistence type="predicted"/>
<dbReference type="RefSeq" id="WP_256506184.1">
    <property type="nucleotide sequence ID" value="NZ_CP101740.1"/>
</dbReference>
<name>A0ABY5LCF1_9SPHN</name>
<gene>
    <name evidence="1" type="ORF">NMP03_14495</name>
</gene>
<dbReference type="Proteomes" id="UP001058533">
    <property type="component" value="Chromosome"/>
</dbReference>
<dbReference type="Pfam" id="PF14907">
    <property type="entry name" value="NTP_transf_5"/>
    <property type="match status" value="1"/>
</dbReference>
<dbReference type="InterPro" id="IPR039498">
    <property type="entry name" value="NTP_transf_5"/>
</dbReference>
<dbReference type="EMBL" id="CP101740">
    <property type="protein sequence ID" value="UUL82366.1"/>
    <property type="molecule type" value="Genomic_DNA"/>
</dbReference>
<evidence type="ECO:0000313" key="1">
    <source>
        <dbReference type="EMBL" id="UUL82366.1"/>
    </source>
</evidence>
<protein>
    <submittedName>
        <fullName evidence="1">Nucleotidyltransferase family protein</fullName>
    </submittedName>
</protein>